<feature type="compositionally biased region" description="Acidic residues" evidence="1">
    <location>
        <begin position="206"/>
        <end position="220"/>
    </location>
</feature>
<dbReference type="AlphaFoldDB" id="A0A9P4V3K9"/>
<comment type="caution">
    <text evidence="3">The sequence shown here is derived from an EMBL/GenBank/DDBJ whole genome shotgun (WGS) entry which is preliminary data.</text>
</comment>
<feature type="region of interest" description="Disordered" evidence="1">
    <location>
        <begin position="204"/>
        <end position="224"/>
    </location>
</feature>
<evidence type="ECO:0000259" key="2">
    <source>
        <dbReference type="Pfam" id="PF20150"/>
    </source>
</evidence>
<protein>
    <recommendedName>
        <fullName evidence="2">2EXR domain-containing protein</fullName>
    </recommendedName>
</protein>
<dbReference type="InterPro" id="IPR045518">
    <property type="entry name" value="2EXR"/>
</dbReference>
<organism evidence="3 4">
    <name type="scientific">Polyplosphaeria fusca</name>
    <dbReference type="NCBI Taxonomy" id="682080"/>
    <lineage>
        <taxon>Eukaryota</taxon>
        <taxon>Fungi</taxon>
        <taxon>Dikarya</taxon>
        <taxon>Ascomycota</taxon>
        <taxon>Pezizomycotina</taxon>
        <taxon>Dothideomycetes</taxon>
        <taxon>Pleosporomycetidae</taxon>
        <taxon>Pleosporales</taxon>
        <taxon>Tetraplosphaeriaceae</taxon>
        <taxon>Polyplosphaeria</taxon>
    </lineage>
</organism>
<feature type="domain" description="2EXR" evidence="2">
    <location>
        <begin position="14"/>
        <end position="106"/>
    </location>
</feature>
<accession>A0A9P4V3K9</accession>
<gene>
    <name evidence="3" type="ORF">EJ04DRAFT_562073</name>
</gene>
<evidence type="ECO:0000313" key="3">
    <source>
        <dbReference type="EMBL" id="KAF2736799.1"/>
    </source>
</evidence>
<reference evidence="3" key="1">
    <citation type="journal article" date="2020" name="Stud. Mycol.">
        <title>101 Dothideomycetes genomes: a test case for predicting lifestyles and emergence of pathogens.</title>
        <authorList>
            <person name="Haridas S."/>
            <person name="Albert R."/>
            <person name="Binder M."/>
            <person name="Bloem J."/>
            <person name="Labutti K."/>
            <person name="Salamov A."/>
            <person name="Andreopoulos B."/>
            <person name="Baker S."/>
            <person name="Barry K."/>
            <person name="Bills G."/>
            <person name="Bluhm B."/>
            <person name="Cannon C."/>
            <person name="Castanera R."/>
            <person name="Culley D."/>
            <person name="Daum C."/>
            <person name="Ezra D."/>
            <person name="Gonzalez J."/>
            <person name="Henrissat B."/>
            <person name="Kuo A."/>
            <person name="Liang C."/>
            <person name="Lipzen A."/>
            <person name="Lutzoni F."/>
            <person name="Magnuson J."/>
            <person name="Mondo S."/>
            <person name="Nolan M."/>
            <person name="Ohm R."/>
            <person name="Pangilinan J."/>
            <person name="Park H.-J."/>
            <person name="Ramirez L."/>
            <person name="Alfaro M."/>
            <person name="Sun H."/>
            <person name="Tritt A."/>
            <person name="Yoshinaga Y."/>
            <person name="Zwiers L.-H."/>
            <person name="Turgeon B."/>
            <person name="Goodwin S."/>
            <person name="Spatafora J."/>
            <person name="Crous P."/>
            <person name="Grigoriev I."/>
        </authorList>
    </citation>
    <scope>NUCLEOTIDE SEQUENCE</scope>
    <source>
        <strain evidence="3">CBS 125425</strain>
    </source>
</reference>
<keyword evidence="4" id="KW-1185">Reference proteome</keyword>
<sequence>MASTPDPVTTLTTFPLFPLLPHLIRLRIWILASPSPRTHFLELYAHSKTAYTHRVRVRYIPPLDPLFSACTDSRNAIGILQGGRIISLNTRPRRTHMYFNHDHDILFLSSRFKDGMVTSETQRLRGLEGVMGCADLRHVRRVVVTYSGVDDYASVALAMRWLKGLETLYVGMVDWWSERGVRRRVRRGSPRMGEVEGVIGRRLGELEGEETSDEEEEEEGGECRGCGEKRSVRVVEVELRLEEGVGRMLE</sequence>
<proteinExistence type="predicted"/>
<dbReference type="Proteomes" id="UP000799444">
    <property type="component" value="Unassembled WGS sequence"/>
</dbReference>
<evidence type="ECO:0000313" key="4">
    <source>
        <dbReference type="Proteomes" id="UP000799444"/>
    </source>
</evidence>
<dbReference type="PANTHER" id="PTHR35910:SF6">
    <property type="entry name" value="2EXR DOMAIN-CONTAINING PROTEIN"/>
    <property type="match status" value="1"/>
</dbReference>
<dbReference type="EMBL" id="ML996121">
    <property type="protein sequence ID" value="KAF2736799.1"/>
    <property type="molecule type" value="Genomic_DNA"/>
</dbReference>
<dbReference type="Pfam" id="PF20150">
    <property type="entry name" value="2EXR"/>
    <property type="match status" value="1"/>
</dbReference>
<dbReference type="PANTHER" id="PTHR35910">
    <property type="entry name" value="2EXR DOMAIN-CONTAINING PROTEIN"/>
    <property type="match status" value="1"/>
</dbReference>
<dbReference type="OrthoDB" id="3473305at2759"/>
<evidence type="ECO:0000256" key="1">
    <source>
        <dbReference type="SAM" id="MobiDB-lite"/>
    </source>
</evidence>
<name>A0A9P4V3K9_9PLEO</name>